<sequence>MYFFLKNKEPYDLHLLPRPMPIKSLLKDFVMDESLLYLTNPATSLLPTYSHQPPLF</sequence>
<organism evidence="1 2">
    <name type="scientific">Senna tora</name>
    <dbReference type="NCBI Taxonomy" id="362788"/>
    <lineage>
        <taxon>Eukaryota</taxon>
        <taxon>Viridiplantae</taxon>
        <taxon>Streptophyta</taxon>
        <taxon>Embryophyta</taxon>
        <taxon>Tracheophyta</taxon>
        <taxon>Spermatophyta</taxon>
        <taxon>Magnoliopsida</taxon>
        <taxon>eudicotyledons</taxon>
        <taxon>Gunneridae</taxon>
        <taxon>Pentapetalae</taxon>
        <taxon>rosids</taxon>
        <taxon>fabids</taxon>
        <taxon>Fabales</taxon>
        <taxon>Fabaceae</taxon>
        <taxon>Caesalpinioideae</taxon>
        <taxon>Cassia clade</taxon>
        <taxon>Senna</taxon>
    </lineage>
</organism>
<proteinExistence type="predicted"/>
<gene>
    <name evidence="1" type="ORF">G2W53_006564</name>
</gene>
<comment type="caution">
    <text evidence="1">The sequence shown here is derived from an EMBL/GenBank/DDBJ whole genome shotgun (WGS) entry which is preliminary data.</text>
</comment>
<protein>
    <submittedName>
        <fullName evidence="1">Uncharacterized protein</fullName>
    </submittedName>
</protein>
<reference evidence="1" key="1">
    <citation type="submission" date="2020-09" db="EMBL/GenBank/DDBJ databases">
        <title>Genome-Enabled Discovery of Anthraquinone Biosynthesis in Senna tora.</title>
        <authorList>
            <person name="Kang S.-H."/>
            <person name="Pandey R.P."/>
            <person name="Lee C.-M."/>
            <person name="Sim J.-S."/>
            <person name="Jeong J.-T."/>
            <person name="Choi B.-S."/>
            <person name="Jung M."/>
            <person name="Ginzburg D."/>
            <person name="Zhao K."/>
            <person name="Won S.Y."/>
            <person name="Oh T.-J."/>
            <person name="Yu Y."/>
            <person name="Kim N.-H."/>
            <person name="Lee O.R."/>
            <person name="Lee T.-H."/>
            <person name="Bashyal P."/>
            <person name="Kim T.-S."/>
            <person name="Lee W.-H."/>
            <person name="Kawkins C."/>
            <person name="Kim C.-K."/>
            <person name="Kim J.S."/>
            <person name="Ahn B.O."/>
            <person name="Rhee S.Y."/>
            <person name="Sohng J.K."/>
        </authorList>
    </citation>
    <scope>NUCLEOTIDE SEQUENCE</scope>
    <source>
        <tissue evidence="1">Leaf</tissue>
    </source>
</reference>
<dbReference type="AlphaFoldDB" id="A0A835CGL5"/>
<dbReference type="EMBL" id="JAAIUW010000003">
    <property type="protein sequence ID" value="KAF7838082.1"/>
    <property type="molecule type" value="Genomic_DNA"/>
</dbReference>
<dbReference type="Proteomes" id="UP000634136">
    <property type="component" value="Unassembled WGS sequence"/>
</dbReference>
<name>A0A835CGL5_9FABA</name>
<keyword evidence="2" id="KW-1185">Reference proteome</keyword>
<evidence type="ECO:0000313" key="1">
    <source>
        <dbReference type="EMBL" id="KAF7838082.1"/>
    </source>
</evidence>
<evidence type="ECO:0000313" key="2">
    <source>
        <dbReference type="Proteomes" id="UP000634136"/>
    </source>
</evidence>
<accession>A0A835CGL5</accession>